<proteinExistence type="predicted"/>
<dbReference type="OrthoDB" id="2936081at2"/>
<dbReference type="Pfam" id="PF11042">
    <property type="entry name" value="DUF2750"/>
    <property type="match status" value="1"/>
</dbReference>
<dbReference type="InterPro" id="IPR021284">
    <property type="entry name" value="DUF2750"/>
</dbReference>
<sequence>MRITEKEIENVLKLDPFERYKYLIKRVADTQVMYALKLGSEWAIADIDENKVFSIWSAREFALLNATGVWETYDAVEINLDFFEKAIMPLLESNGFLLNVFSINNRSGFVVELDEFIRDLNDELRNYE</sequence>
<dbReference type="EMBL" id="BKAU01000006">
    <property type="protein sequence ID" value="GEP98234.1"/>
    <property type="molecule type" value="Genomic_DNA"/>
</dbReference>
<reference evidence="1 2" key="1">
    <citation type="submission" date="2019-07" db="EMBL/GenBank/DDBJ databases">
        <title>Whole genome shotgun sequence of Chitinophaga cymbidii NBRC 109752.</title>
        <authorList>
            <person name="Hosoyama A."/>
            <person name="Uohara A."/>
            <person name="Ohji S."/>
            <person name="Ichikawa N."/>
        </authorList>
    </citation>
    <scope>NUCLEOTIDE SEQUENCE [LARGE SCALE GENOMIC DNA]</scope>
    <source>
        <strain evidence="1 2">NBRC 109752</strain>
    </source>
</reference>
<evidence type="ECO:0000313" key="1">
    <source>
        <dbReference type="EMBL" id="GEP98234.1"/>
    </source>
</evidence>
<dbReference type="RefSeq" id="WP_146866611.1">
    <property type="nucleotide sequence ID" value="NZ_BKAU01000006.1"/>
</dbReference>
<name>A0A512RRD1_9BACT</name>
<evidence type="ECO:0008006" key="3">
    <source>
        <dbReference type="Google" id="ProtNLM"/>
    </source>
</evidence>
<comment type="caution">
    <text evidence="1">The sequence shown here is derived from an EMBL/GenBank/DDBJ whole genome shotgun (WGS) entry which is preliminary data.</text>
</comment>
<accession>A0A512RRD1</accession>
<dbReference type="AlphaFoldDB" id="A0A512RRD1"/>
<protein>
    <recommendedName>
        <fullName evidence="3">DUF2750 domain-containing protein</fullName>
    </recommendedName>
</protein>
<keyword evidence="2" id="KW-1185">Reference proteome</keyword>
<dbReference type="Proteomes" id="UP000321436">
    <property type="component" value="Unassembled WGS sequence"/>
</dbReference>
<evidence type="ECO:0000313" key="2">
    <source>
        <dbReference type="Proteomes" id="UP000321436"/>
    </source>
</evidence>
<gene>
    <name evidence="1" type="ORF">CCY01nite_44940</name>
</gene>
<organism evidence="1 2">
    <name type="scientific">Chitinophaga cymbidii</name>
    <dbReference type="NCBI Taxonomy" id="1096750"/>
    <lineage>
        <taxon>Bacteria</taxon>
        <taxon>Pseudomonadati</taxon>
        <taxon>Bacteroidota</taxon>
        <taxon>Chitinophagia</taxon>
        <taxon>Chitinophagales</taxon>
        <taxon>Chitinophagaceae</taxon>
        <taxon>Chitinophaga</taxon>
    </lineage>
</organism>